<accession>A0A655BND8</accession>
<evidence type="ECO:0000313" key="2">
    <source>
        <dbReference type="Proteomes" id="UP000041314"/>
    </source>
</evidence>
<sequence>MAKRIEEVALIFVTVEPAQQPAFAVYIRATDVVTGGDIVGA</sequence>
<proteinExistence type="predicted"/>
<organism evidence="1 2">
    <name type="scientific">Salmonella enterica subsp. enterica serovar Bovismorbificans</name>
    <dbReference type="NCBI Taxonomy" id="58097"/>
    <lineage>
        <taxon>Bacteria</taxon>
        <taxon>Pseudomonadati</taxon>
        <taxon>Pseudomonadota</taxon>
        <taxon>Gammaproteobacteria</taxon>
        <taxon>Enterobacterales</taxon>
        <taxon>Enterobacteriaceae</taxon>
        <taxon>Salmonella</taxon>
    </lineage>
</organism>
<dbReference type="AlphaFoldDB" id="A0A655BND8"/>
<gene>
    <name evidence="1" type="ORF">ERS008198_00448</name>
</gene>
<dbReference type="Proteomes" id="UP000041314">
    <property type="component" value="Unassembled WGS sequence"/>
</dbReference>
<name>A0A655BND8_SALET</name>
<dbReference type="EMBL" id="CQPA01000002">
    <property type="protein sequence ID" value="CNT63063.1"/>
    <property type="molecule type" value="Genomic_DNA"/>
</dbReference>
<evidence type="ECO:0000313" key="1">
    <source>
        <dbReference type="EMBL" id="CNT63063.1"/>
    </source>
</evidence>
<protein>
    <submittedName>
        <fullName evidence="1">Uncharacterized protein</fullName>
    </submittedName>
</protein>
<reference evidence="1 2" key="1">
    <citation type="submission" date="2015-03" db="EMBL/GenBank/DDBJ databases">
        <authorList>
            <consortium name="Pathogen Informatics"/>
        </authorList>
    </citation>
    <scope>NUCLEOTIDE SEQUENCE [LARGE SCALE GENOMIC DNA]</scope>
    <source>
        <strain evidence="1 2">A1104</strain>
    </source>
</reference>